<evidence type="ECO:0000313" key="2">
    <source>
        <dbReference type="Proteomes" id="UP000649328"/>
    </source>
</evidence>
<sequence>MLAPVNASSENLKSLNWFVKTVIKVYFSRRRESPDGLTLLTLLLQELKRDDNLVNSHTQPRR</sequence>
<protein>
    <submittedName>
        <fullName evidence="1">Uncharacterized protein</fullName>
    </submittedName>
</protein>
<name>A0A8H7GUH9_9ASCO</name>
<dbReference type="AlphaFoldDB" id="A0A8H7GUH9"/>
<accession>A0A8H7GUH9</accession>
<reference evidence="1" key="1">
    <citation type="submission" date="2020-10" db="EMBL/GenBank/DDBJ databases">
        <title>The Whole-Genome Sequence of Metschnikowia persimmonesis, a Novel Endophytic Yeast Species Isolated from Medicinal Plant Diospyros kaki Thumb.</title>
        <authorList>
            <person name="Rahmat E."/>
            <person name="Kang Y."/>
        </authorList>
    </citation>
    <scope>NUCLEOTIDE SEQUENCE</scope>
    <source>
        <strain evidence="1">KIOM G15050</strain>
    </source>
</reference>
<organism evidence="1 2">
    <name type="scientific">Metschnikowia pulcherrima</name>
    <dbReference type="NCBI Taxonomy" id="27326"/>
    <lineage>
        <taxon>Eukaryota</taxon>
        <taxon>Fungi</taxon>
        <taxon>Dikarya</taxon>
        <taxon>Ascomycota</taxon>
        <taxon>Saccharomycotina</taxon>
        <taxon>Pichiomycetes</taxon>
        <taxon>Metschnikowiaceae</taxon>
        <taxon>Metschnikowia</taxon>
    </lineage>
</organism>
<proteinExistence type="predicted"/>
<evidence type="ECO:0000313" key="1">
    <source>
        <dbReference type="EMBL" id="KAF8001973.1"/>
    </source>
</evidence>
<dbReference type="EMBL" id="JACBPP010000004">
    <property type="protein sequence ID" value="KAF8001973.1"/>
    <property type="molecule type" value="Genomic_DNA"/>
</dbReference>
<gene>
    <name evidence="1" type="ORF">HF325_002938</name>
</gene>
<comment type="caution">
    <text evidence="1">The sequence shown here is derived from an EMBL/GenBank/DDBJ whole genome shotgun (WGS) entry which is preliminary data.</text>
</comment>
<keyword evidence="2" id="KW-1185">Reference proteome</keyword>
<dbReference type="Proteomes" id="UP000649328">
    <property type="component" value="Unassembled WGS sequence"/>
</dbReference>